<dbReference type="InterPro" id="IPR039569">
    <property type="entry name" value="FAS1-like_DH_region"/>
</dbReference>
<feature type="domain" description="FAS1-like dehydratase" evidence="1">
    <location>
        <begin position="7"/>
        <end position="136"/>
    </location>
</feature>
<dbReference type="PIRSF" id="PIRSF018072">
    <property type="entry name" value="UCP018072"/>
    <property type="match status" value="1"/>
</dbReference>
<dbReference type="EMBL" id="QPMH01000006">
    <property type="protein sequence ID" value="RDD62347.1"/>
    <property type="molecule type" value="Genomic_DNA"/>
</dbReference>
<organism evidence="2 3">
    <name type="scientific">Ferruginivarius sediminum</name>
    <dbReference type="NCBI Taxonomy" id="2661937"/>
    <lineage>
        <taxon>Bacteria</taxon>
        <taxon>Pseudomonadati</taxon>
        <taxon>Pseudomonadota</taxon>
        <taxon>Alphaproteobacteria</taxon>
        <taxon>Rhodospirillales</taxon>
        <taxon>Rhodospirillaceae</taxon>
        <taxon>Ferruginivarius</taxon>
    </lineage>
</organism>
<dbReference type="RefSeq" id="WP_114581859.1">
    <property type="nucleotide sequence ID" value="NZ_QPMH01000006.1"/>
</dbReference>
<dbReference type="InterPro" id="IPR029069">
    <property type="entry name" value="HotDog_dom_sf"/>
</dbReference>
<name>A0A369TDW1_9PROT</name>
<dbReference type="Pfam" id="PF13452">
    <property type="entry name" value="FAS1_DH_region"/>
    <property type="match status" value="1"/>
</dbReference>
<dbReference type="Gene3D" id="3.10.129.10">
    <property type="entry name" value="Hotdog Thioesterase"/>
    <property type="match status" value="1"/>
</dbReference>
<sequence length="150" mass="16672">MEIDRSLIGSVGEPFTVEVEKGAIAKFAAAIGDPNPVFHDLEEARAQGYPGIIAPPTFPVSFNPPEEPVWTRDLDRRRILAGEQSFHYERPIVAGDVLTCRTHFIDVQDKEGRSGRMELLLQEVRGRDGDGALVFTHRKTTIYRAAKGRG</sequence>
<reference evidence="2 3" key="1">
    <citation type="submission" date="2018-07" db="EMBL/GenBank/DDBJ databases">
        <title>Venubactetium sediminum gen. nov., sp. nov., isolated from a marine solar saltern.</title>
        <authorList>
            <person name="Wang S."/>
        </authorList>
    </citation>
    <scope>NUCLEOTIDE SEQUENCE [LARGE SCALE GENOMIC DNA]</scope>
    <source>
        <strain evidence="2 3">WD2A32</strain>
    </source>
</reference>
<accession>A0A369TDW1</accession>
<keyword evidence="3" id="KW-1185">Reference proteome</keyword>
<evidence type="ECO:0000259" key="1">
    <source>
        <dbReference type="Pfam" id="PF13452"/>
    </source>
</evidence>
<evidence type="ECO:0000313" key="2">
    <source>
        <dbReference type="EMBL" id="RDD62347.1"/>
    </source>
</evidence>
<proteinExistence type="predicted"/>
<dbReference type="AlphaFoldDB" id="A0A369TDW1"/>
<protein>
    <submittedName>
        <fullName evidence="2">MaoC family dehydratase</fullName>
    </submittedName>
</protein>
<gene>
    <name evidence="2" type="ORF">DRB17_08975</name>
</gene>
<dbReference type="CDD" id="cd03441">
    <property type="entry name" value="R_hydratase_like"/>
    <property type="match status" value="1"/>
</dbReference>
<comment type="caution">
    <text evidence="2">The sequence shown here is derived from an EMBL/GenBank/DDBJ whole genome shotgun (WGS) entry which is preliminary data.</text>
</comment>
<dbReference type="SUPFAM" id="SSF54637">
    <property type="entry name" value="Thioesterase/thiol ester dehydrase-isomerase"/>
    <property type="match status" value="1"/>
</dbReference>
<evidence type="ECO:0000313" key="3">
    <source>
        <dbReference type="Proteomes" id="UP000253941"/>
    </source>
</evidence>
<dbReference type="InterPro" id="IPR016709">
    <property type="entry name" value="HadA-like"/>
</dbReference>
<dbReference type="Proteomes" id="UP000253941">
    <property type="component" value="Unassembled WGS sequence"/>
</dbReference>